<organism evidence="7 8">
    <name type="scientific">Chlorella vulgaris</name>
    <name type="common">Green alga</name>
    <dbReference type="NCBI Taxonomy" id="3077"/>
    <lineage>
        <taxon>Eukaryota</taxon>
        <taxon>Viridiplantae</taxon>
        <taxon>Chlorophyta</taxon>
        <taxon>core chlorophytes</taxon>
        <taxon>Trebouxiophyceae</taxon>
        <taxon>Chlorellales</taxon>
        <taxon>Chlorellaceae</taxon>
        <taxon>Chlorella clade</taxon>
        <taxon>Chlorella</taxon>
    </lineage>
</organism>
<feature type="region of interest" description="Disordered" evidence="5">
    <location>
        <begin position="974"/>
        <end position="1002"/>
    </location>
</feature>
<feature type="compositionally biased region" description="Low complexity" evidence="5">
    <location>
        <begin position="1071"/>
        <end position="1082"/>
    </location>
</feature>
<feature type="compositionally biased region" description="Low complexity" evidence="5">
    <location>
        <begin position="1171"/>
        <end position="1191"/>
    </location>
</feature>
<dbReference type="CDD" id="cd21538">
    <property type="entry name" value="SPOC_TFIIS"/>
    <property type="match status" value="1"/>
</dbReference>
<dbReference type="GO" id="GO:0006351">
    <property type="term" value="P:DNA-templated transcription"/>
    <property type="evidence" value="ECO:0007669"/>
    <property type="project" value="InterPro"/>
</dbReference>
<feature type="compositionally biased region" description="Pro residues" evidence="5">
    <location>
        <begin position="1203"/>
        <end position="1232"/>
    </location>
</feature>
<feature type="region of interest" description="Disordered" evidence="5">
    <location>
        <begin position="1019"/>
        <end position="1297"/>
    </location>
</feature>
<evidence type="ECO:0000256" key="2">
    <source>
        <dbReference type="ARBA" id="ARBA00022771"/>
    </source>
</evidence>
<dbReference type="InterPro" id="IPR012921">
    <property type="entry name" value="SPOC_C"/>
</dbReference>
<keyword evidence="4" id="KW-0539">Nucleus</keyword>
<feature type="compositionally biased region" description="Acidic residues" evidence="5">
    <location>
        <begin position="181"/>
        <end position="191"/>
    </location>
</feature>
<evidence type="ECO:0000256" key="5">
    <source>
        <dbReference type="SAM" id="MobiDB-lite"/>
    </source>
</evidence>
<dbReference type="GO" id="GO:0008270">
    <property type="term" value="F:zinc ion binding"/>
    <property type="evidence" value="ECO:0007669"/>
    <property type="project" value="UniProtKB-KW"/>
</dbReference>
<keyword evidence="1" id="KW-0479">Metal-binding</keyword>
<dbReference type="SUPFAM" id="SSF46942">
    <property type="entry name" value="Elongation factor TFIIS domain 2"/>
    <property type="match status" value="1"/>
</dbReference>
<evidence type="ECO:0000313" key="8">
    <source>
        <dbReference type="Proteomes" id="UP001055712"/>
    </source>
</evidence>
<feature type="region of interest" description="Disordered" evidence="5">
    <location>
        <begin position="499"/>
        <end position="623"/>
    </location>
</feature>
<evidence type="ECO:0000259" key="6">
    <source>
        <dbReference type="PROSITE" id="PS51321"/>
    </source>
</evidence>
<dbReference type="InterPro" id="IPR003618">
    <property type="entry name" value="TFIIS_cen_dom"/>
</dbReference>
<feature type="compositionally biased region" description="Low complexity" evidence="5">
    <location>
        <begin position="223"/>
        <end position="250"/>
    </location>
</feature>
<feature type="compositionally biased region" description="Basic residues" evidence="5">
    <location>
        <begin position="667"/>
        <end position="678"/>
    </location>
</feature>
<keyword evidence="2" id="KW-0863">Zinc-finger</keyword>
<feature type="compositionally biased region" description="Basic and acidic residues" evidence="5">
    <location>
        <begin position="1040"/>
        <end position="1049"/>
    </location>
</feature>
<protein>
    <recommendedName>
        <fullName evidence="6">TFIIS central domain-containing protein</fullName>
    </recommendedName>
</protein>
<feature type="region of interest" description="Disordered" evidence="5">
    <location>
        <begin position="889"/>
        <end position="948"/>
    </location>
</feature>
<feature type="compositionally biased region" description="Low complexity" evidence="5">
    <location>
        <begin position="1136"/>
        <end position="1149"/>
    </location>
</feature>
<reference evidence="7" key="2">
    <citation type="submission" date="2020-11" db="EMBL/GenBank/DDBJ databases">
        <authorList>
            <person name="Cecchin M."/>
            <person name="Marcolungo L."/>
            <person name="Rossato M."/>
            <person name="Girolomoni L."/>
            <person name="Cosentino E."/>
            <person name="Cuine S."/>
            <person name="Li-Beisson Y."/>
            <person name="Delledonne M."/>
            <person name="Ballottari M."/>
        </authorList>
    </citation>
    <scope>NUCLEOTIDE SEQUENCE</scope>
    <source>
        <strain evidence="7">211/11P</strain>
        <tissue evidence="7">Whole cell</tissue>
    </source>
</reference>
<feature type="compositionally biased region" description="Gly residues" evidence="5">
    <location>
        <begin position="1251"/>
        <end position="1280"/>
    </location>
</feature>
<evidence type="ECO:0000256" key="4">
    <source>
        <dbReference type="ARBA" id="ARBA00023242"/>
    </source>
</evidence>
<dbReference type="Proteomes" id="UP001055712">
    <property type="component" value="Unassembled WGS sequence"/>
</dbReference>
<evidence type="ECO:0000256" key="1">
    <source>
        <dbReference type="ARBA" id="ARBA00022723"/>
    </source>
</evidence>
<evidence type="ECO:0000256" key="3">
    <source>
        <dbReference type="ARBA" id="ARBA00022833"/>
    </source>
</evidence>
<gene>
    <name evidence="7" type="ORF">D9Q98_008918</name>
</gene>
<feature type="domain" description="TFIIS central" evidence="6">
    <location>
        <begin position="359"/>
        <end position="479"/>
    </location>
</feature>
<dbReference type="InterPro" id="IPR036575">
    <property type="entry name" value="TFIIS_cen_dom_sf"/>
</dbReference>
<dbReference type="Pfam" id="PF07500">
    <property type="entry name" value="TFIIS_M"/>
    <property type="match status" value="1"/>
</dbReference>
<feature type="compositionally biased region" description="Basic and acidic residues" evidence="5">
    <location>
        <begin position="192"/>
        <end position="219"/>
    </location>
</feature>
<feature type="compositionally biased region" description="Basic and acidic residues" evidence="5">
    <location>
        <begin position="507"/>
        <end position="521"/>
    </location>
</feature>
<feature type="compositionally biased region" description="Low complexity" evidence="5">
    <location>
        <begin position="1233"/>
        <end position="1250"/>
    </location>
</feature>
<proteinExistence type="predicted"/>
<feature type="compositionally biased region" description="Acidic residues" evidence="5">
    <location>
        <begin position="301"/>
        <end position="310"/>
    </location>
</feature>
<accession>A0A9D4TGW3</accession>
<feature type="compositionally biased region" description="Low complexity" evidence="5">
    <location>
        <begin position="131"/>
        <end position="141"/>
    </location>
</feature>
<reference evidence="7" key="1">
    <citation type="journal article" date="2019" name="Plant J.">
        <title>Chlorella vulgaris genome assembly and annotation reveals the molecular basis for metabolic acclimation to high light conditions.</title>
        <authorList>
            <person name="Cecchin M."/>
            <person name="Marcolungo L."/>
            <person name="Rossato M."/>
            <person name="Girolomoni L."/>
            <person name="Cosentino E."/>
            <person name="Cuine S."/>
            <person name="Li-Beisson Y."/>
            <person name="Delledonne M."/>
            <person name="Ballottari M."/>
        </authorList>
    </citation>
    <scope>NUCLEOTIDE SEQUENCE</scope>
    <source>
        <strain evidence="7">211/11P</strain>
    </source>
</reference>
<feature type="region of interest" description="Disordered" evidence="5">
    <location>
        <begin position="647"/>
        <end position="713"/>
    </location>
</feature>
<feature type="compositionally biased region" description="Acidic residues" evidence="5">
    <location>
        <begin position="142"/>
        <end position="161"/>
    </location>
</feature>
<comment type="caution">
    <text evidence="7">The sequence shown here is derived from an EMBL/GenBank/DDBJ whole genome shotgun (WGS) entry which is preliminary data.</text>
</comment>
<dbReference type="Pfam" id="PF07744">
    <property type="entry name" value="SPOC"/>
    <property type="match status" value="1"/>
</dbReference>
<keyword evidence="8" id="KW-1185">Reference proteome</keyword>
<feature type="compositionally biased region" description="Low complexity" evidence="5">
    <location>
        <begin position="614"/>
        <end position="623"/>
    </location>
</feature>
<feature type="compositionally biased region" description="Low complexity" evidence="5">
    <location>
        <begin position="257"/>
        <end position="278"/>
    </location>
</feature>
<dbReference type="EMBL" id="SIDB01000012">
    <property type="protein sequence ID" value="KAI3425147.1"/>
    <property type="molecule type" value="Genomic_DNA"/>
</dbReference>
<sequence>MTEPRRLTKAGAREEESLVGSRRQSKVKYIYRLLRHGDIGESLTSKTVYVLWPDEEVGTCTWYKAHVSECDVASAKGTIHYDETNETEECDLKELIQEGHIAFKEPRPVSHKPKAGEIGLNEQYLGRKQDAAAAADTAAGSDEQEASEDESDAAGLEDSDSDVSFSSAELAGRKRKRVGEDESDEEVELEEFEKREIMRDMSDDEKPLGWRAEDLERQKLKGSKQPKQPTPKKAAAATKRGAAARQQPPTRQRREAAAGVAAAVHAVAAVHAAMAADASSEDEQPPSARRRRSRAAAAAAAEDDEDEEAEAFARNLLARVTGKAQPWQKKEAGAFYGRQGSGGRQLERRLSAGQSEDELRQKVRAGIQQALEMVGKETAGGAAELPEPSAVADAVEEALFKAYDGISKEYKQKFRTLQFNLKDPHNPDLRAHVLRGDFAPASFVLMTATELANKELAAYRKAKEEEALKMSVLDAEAAAKFSTAAALDARDQLSVPASMAAHNSGMTEREATPEPAADRKSSPSPPTDAGAAGSGGNGGATLPSPRAQQQQPTTLGDGLSGPLQMAGEGGEGGNYLVSDSAEAPAAAGGSGGGGGGGREEYDPETALSEDEAKPGAAPSPAAPPLDWAAIKAAAVVEAVELQPPAHAPVLEPLNSAIGGGRQDGGGAKRHPSKHHRKQEHASPLELPSPREQLSGEAPLLSPAEPDSPRSLRHLVLPAGDPSCLFGKSVWEGQFLVPGVGAFQLAADALAGAGDVAALLGDRELEVKGRLALQKLDHFLTELRHSRSRTVTLGLLSPAADCQSPEREAFRELISQYSARGRTGVVAPFRDVEAYLLPACSLTERLLAAARSAAVPQAEALLPAGGGNQIGPEQLMLAIIHRRDWRPPHGFVRPVRRPRLHPAPGAAASDAEAGEEAGGKASAQALSQPPALSHLQPPQQQAPGRDAAAAVSLPAGLDFGALSALAAAFGVSGAGTEQQQQHQTPAPVAPVPDPRQQAAAGAPPDLQVDQLQQLLASLPPSTVMPGLASAAPGRDVQQPADKPRRSRWEGAEDSAPQQQQAAPEQPPPPVQQPGGAQQAAQGPAKRRRSRWEGEGGPAGEELPPELSASAVPAVPAVPAAVPSTSGPMGPMQRVPMQRAAALQQQAQQHAYPLQPSDAELGRPHGPESFSRPPQQQVGGGPTFQQQQGGTPPRLNGGGYLPHAGGPPPPMAPPQHQPAAGPAPPPPPPPPPPAGAGFQPPAGAYPQQQQQYGDGGRGGRFGGRWGGHDSNGGRAGGGGGRWGGRDGGRGRGGRGRSQY</sequence>
<evidence type="ECO:0000313" key="7">
    <source>
        <dbReference type="EMBL" id="KAI3425147.1"/>
    </source>
</evidence>
<keyword evidence="3" id="KW-0862">Zinc</keyword>
<feature type="region of interest" description="Disordered" evidence="5">
    <location>
        <begin position="129"/>
        <end position="360"/>
    </location>
</feature>
<dbReference type="PANTHER" id="PTHR11477:SF0">
    <property type="entry name" value="IP08861P-RELATED"/>
    <property type="match status" value="1"/>
</dbReference>
<dbReference type="GO" id="GO:0005634">
    <property type="term" value="C:nucleus"/>
    <property type="evidence" value="ECO:0007669"/>
    <property type="project" value="TreeGrafter"/>
</dbReference>
<name>A0A9D4TGW3_CHLVU</name>
<dbReference type="Gene3D" id="1.10.472.30">
    <property type="entry name" value="Transcription elongation factor S-II, central domain"/>
    <property type="match status" value="1"/>
</dbReference>
<dbReference type="SMART" id="SM00510">
    <property type="entry name" value="TFS2M"/>
    <property type="match status" value="1"/>
</dbReference>
<feature type="compositionally biased region" description="Low complexity" evidence="5">
    <location>
        <begin position="1098"/>
        <end position="1122"/>
    </location>
</feature>
<dbReference type="PROSITE" id="PS51321">
    <property type="entry name" value="TFIIS_CENTRAL"/>
    <property type="match status" value="1"/>
</dbReference>
<dbReference type="OrthoDB" id="515814at2759"/>
<dbReference type="PANTHER" id="PTHR11477">
    <property type="entry name" value="TRANSCRIPTION FACTOR S-II ZINC FINGER DOMAIN-CONTAINING PROTEIN"/>
    <property type="match status" value="1"/>
</dbReference>